<evidence type="ECO:0000313" key="1">
    <source>
        <dbReference type="EMBL" id="KAJ1183181.1"/>
    </source>
</evidence>
<organism evidence="1 2">
    <name type="scientific">Pleurodeles waltl</name>
    <name type="common">Iberian ribbed newt</name>
    <dbReference type="NCBI Taxonomy" id="8319"/>
    <lineage>
        <taxon>Eukaryota</taxon>
        <taxon>Metazoa</taxon>
        <taxon>Chordata</taxon>
        <taxon>Craniata</taxon>
        <taxon>Vertebrata</taxon>
        <taxon>Euteleostomi</taxon>
        <taxon>Amphibia</taxon>
        <taxon>Batrachia</taxon>
        <taxon>Caudata</taxon>
        <taxon>Salamandroidea</taxon>
        <taxon>Salamandridae</taxon>
        <taxon>Pleurodelinae</taxon>
        <taxon>Pleurodeles</taxon>
    </lineage>
</organism>
<protein>
    <submittedName>
        <fullName evidence="1">Uncharacterized protein</fullName>
    </submittedName>
</protein>
<sequence>MCWIDAVLTRGPARMCWIDAVLTLCPARKCWIDAVLTRCPALKCWIDAVLTRCPARCVGSNQGEGQDHGSIFTGRDLAESEIERVKAEKETRGIC</sequence>
<gene>
    <name evidence="1" type="ORF">NDU88_000006</name>
</gene>
<reference evidence="1" key="1">
    <citation type="journal article" date="2022" name="bioRxiv">
        <title>Sequencing and chromosome-scale assembly of the giantPleurodeles waltlgenome.</title>
        <authorList>
            <person name="Brown T."/>
            <person name="Elewa A."/>
            <person name="Iarovenko S."/>
            <person name="Subramanian E."/>
            <person name="Araus A.J."/>
            <person name="Petzold A."/>
            <person name="Susuki M."/>
            <person name="Suzuki K.-i.T."/>
            <person name="Hayashi T."/>
            <person name="Toyoda A."/>
            <person name="Oliveira C."/>
            <person name="Osipova E."/>
            <person name="Leigh N.D."/>
            <person name="Simon A."/>
            <person name="Yun M.H."/>
        </authorList>
    </citation>
    <scope>NUCLEOTIDE SEQUENCE</scope>
    <source>
        <strain evidence="1">20211129_DDA</strain>
        <tissue evidence="1">Liver</tissue>
    </source>
</reference>
<proteinExistence type="predicted"/>
<dbReference type="EMBL" id="JANPWB010000005">
    <property type="protein sequence ID" value="KAJ1183181.1"/>
    <property type="molecule type" value="Genomic_DNA"/>
</dbReference>
<name>A0AAV7U3C6_PLEWA</name>
<accession>A0AAV7U3C6</accession>
<keyword evidence="2" id="KW-1185">Reference proteome</keyword>
<dbReference type="Proteomes" id="UP001066276">
    <property type="component" value="Chromosome 3_1"/>
</dbReference>
<dbReference type="AlphaFoldDB" id="A0AAV7U3C6"/>
<comment type="caution">
    <text evidence="1">The sequence shown here is derived from an EMBL/GenBank/DDBJ whole genome shotgun (WGS) entry which is preliminary data.</text>
</comment>
<evidence type="ECO:0000313" key="2">
    <source>
        <dbReference type="Proteomes" id="UP001066276"/>
    </source>
</evidence>